<dbReference type="InterPro" id="IPR011856">
    <property type="entry name" value="tRNA_endonuc-like_dom_sf"/>
</dbReference>
<dbReference type="SUPFAM" id="SSF52540">
    <property type="entry name" value="P-loop containing nucleoside triphosphate hydrolases"/>
    <property type="match status" value="1"/>
</dbReference>
<name>A0AAJ1BIM6_9GAMM</name>
<evidence type="ECO:0000313" key="2">
    <source>
        <dbReference type="Proteomes" id="UP001297581"/>
    </source>
</evidence>
<keyword evidence="2" id="KW-1185">Reference proteome</keyword>
<dbReference type="AlphaFoldDB" id="A0AAJ1BIM6"/>
<dbReference type="Gene3D" id="3.40.50.300">
    <property type="entry name" value="P-loop containing nucleotide triphosphate hydrolases"/>
    <property type="match status" value="1"/>
</dbReference>
<gene>
    <name evidence="1" type="ORF">MJ923_13730</name>
</gene>
<reference evidence="1 2" key="1">
    <citation type="submission" date="2022-02" db="EMBL/GenBank/DDBJ databases">
        <title>The genome sequence of Shewanella sp. 3B26.</title>
        <authorList>
            <person name="Du J."/>
        </authorList>
    </citation>
    <scope>NUCLEOTIDE SEQUENCE [LARGE SCALE GENOMIC DNA]</scope>
    <source>
        <strain evidence="1 2">3B26</strain>
    </source>
</reference>
<dbReference type="Gene3D" id="3.40.1350.10">
    <property type="match status" value="1"/>
</dbReference>
<dbReference type="EMBL" id="JAKUDL010000004">
    <property type="protein sequence ID" value="MCH4295366.1"/>
    <property type="molecule type" value="Genomic_DNA"/>
</dbReference>
<dbReference type="Proteomes" id="UP001297581">
    <property type="component" value="Unassembled WGS sequence"/>
</dbReference>
<accession>A0AAJ1BIM6</accession>
<proteinExistence type="predicted"/>
<comment type="caution">
    <text evidence="1">The sequence shown here is derived from an EMBL/GenBank/DDBJ whole genome shotgun (WGS) entry which is preliminary data.</text>
</comment>
<organism evidence="1 2">
    <name type="scientific">Shewanella zhuhaiensis</name>
    <dbReference type="NCBI Taxonomy" id="2919576"/>
    <lineage>
        <taxon>Bacteria</taxon>
        <taxon>Pseudomonadati</taxon>
        <taxon>Pseudomonadota</taxon>
        <taxon>Gammaproteobacteria</taxon>
        <taxon>Alteromonadales</taxon>
        <taxon>Shewanellaceae</taxon>
        <taxon>Shewanella</taxon>
    </lineage>
</organism>
<dbReference type="InterPro" id="IPR027417">
    <property type="entry name" value="P-loop_NTPase"/>
</dbReference>
<dbReference type="PANTHER" id="PTHR46844:SF1">
    <property type="entry name" value="SLR5058 PROTEIN"/>
    <property type="match status" value="1"/>
</dbReference>
<evidence type="ECO:0008006" key="3">
    <source>
        <dbReference type="Google" id="ProtNLM"/>
    </source>
</evidence>
<sequence length="915" mass="105455">MEYEISHYIKKMESFKEDDFTKEIVIPLFESMGYQRVEFNGGPFERGRDAIATIRIPPHKLPKVIYIQSKKIKNQHRAGTREISDLGHQIRQSCDVGFFSALDNKKLMPTEIYITTPNIITQRFHDELSGQFTNSVNIPIHVMDGSDIIDSIRHYCPTLLDKLNSIKDKITNKIRVTNGNQDLLNALKSVRKNVDVKQFYSDLSFFVGSLDSNILMHLEVELKDTEIELSQDEWIELRKIVIKLDEEHGIYILHKSIEAIESEFEIKQKSYLSENNQRLIIEEREIVDNLVSLKNQLSNIFKDTISLNSKIIISSKGDVVSDLKTISEMLQDLRSEYSESITYDIMNISQNLFSINPNHHKNLMLNLSNIKGLSEEIRFYEERAKELAKIILISPSYIVKANAVELSESIRMKKDSYRLSVEAINKKEYNFIQTKNFLTETEKTLSFLYVLRTPSLAKLIKRVNHVKAKDRVSISPLDVFATGHDIAVYGAAGVGKTTTLEAYYDSSISGADSSIILVQLNRLVSSISESPLIIHSVNDNGENHVNPSELVYRLILATMKVEVNSGNISELVDLIENSDKFTLILDGVDEIYNTIPKFFESINNFKEKHKNSQLIVSSRDCVSYLNKINFLGITLLPFSAEQINRFVRGWFATDVNLADELLTSIYSKNLYEYVKTPLMLTITCSLVEKGVDAPSSETEIYDKRLNLLTGEYDKVKNIERQTNSGELLRKVASRLAYLMHKRRVRELSKIEIVNSLSKEYKSRYSEELIESIVNDLIDPCNILILDRYTHRLSFGHFRFQEHLAAKELTYNRGIEISELTDSDWWRGTLCLYAQENDIEFLINEVYQKFGSIRGSEITFKEMAKHTAPNRRKIIESMIVETAKLDLVDELYTDSYVDEDLTDYIERNSFDRIYEY</sequence>
<dbReference type="PANTHER" id="PTHR46844">
    <property type="entry name" value="SLR5058 PROTEIN"/>
    <property type="match status" value="1"/>
</dbReference>
<protein>
    <recommendedName>
        <fullName evidence="3">NACHT domain-containing protein</fullName>
    </recommendedName>
</protein>
<evidence type="ECO:0000313" key="1">
    <source>
        <dbReference type="EMBL" id="MCH4295366.1"/>
    </source>
</evidence>
<dbReference type="RefSeq" id="WP_240591582.1">
    <property type="nucleotide sequence ID" value="NZ_JAKUDL010000004.1"/>
</dbReference>
<dbReference type="GO" id="GO:0003676">
    <property type="term" value="F:nucleic acid binding"/>
    <property type="evidence" value="ECO:0007669"/>
    <property type="project" value="InterPro"/>
</dbReference>